<evidence type="ECO:0000313" key="2">
    <source>
        <dbReference type="Proteomes" id="UP000032142"/>
    </source>
</evidence>
<organism evidence="1 2">
    <name type="scientific">Gossypium arboreum</name>
    <name type="common">Tree cotton</name>
    <name type="synonym">Gossypium nanking</name>
    <dbReference type="NCBI Taxonomy" id="29729"/>
    <lineage>
        <taxon>Eukaryota</taxon>
        <taxon>Viridiplantae</taxon>
        <taxon>Streptophyta</taxon>
        <taxon>Embryophyta</taxon>
        <taxon>Tracheophyta</taxon>
        <taxon>Spermatophyta</taxon>
        <taxon>Magnoliopsida</taxon>
        <taxon>eudicotyledons</taxon>
        <taxon>Gunneridae</taxon>
        <taxon>Pentapetalae</taxon>
        <taxon>rosids</taxon>
        <taxon>malvids</taxon>
        <taxon>Malvales</taxon>
        <taxon>Malvaceae</taxon>
        <taxon>Malvoideae</taxon>
        <taxon>Gossypium</taxon>
    </lineage>
</organism>
<protein>
    <submittedName>
        <fullName evidence="1">Polyprotein</fullName>
    </submittedName>
</protein>
<dbReference type="Proteomes" id="UP000032142">
    <property type="component" value="Unassembled WGS sequence"/>
</dbReference>
<name>A0A0B0MY05_GOSAR</name>
<accession>A0A0B0MY05</accession>
<comment type="caution">
    <text evidence="1">The sequence shown here is derived from an EMBL/GenBank/DDBJ whole genome shotgun (WGS) entry which is preliminary data.</text>
</comment>
<sequence length="157" mass="17604">MLMMQPVPDPKEGHTLGNPDCCCGLCEPGPKRKLIASFTANGKPHHMFRDSKTGYCPWALNCTCKLCADDRINAWKGSMDHNGSKPGKTTKIDAVEATLNWQTENAIAQSRALKKLDSKVSYMDSKVSTVEEKLDDNFKMRNGYSRTRFLFPYHTKG</sequence>
<gene>
    <name evidence="1" type="ORF">F383_29100</name>
</gene>
<dbReference type="EMBL" id="JRRC01410241">
    <property type="protein sequence ID" value="KHG04364.1"/>
    <property type="molecule type" value="Genomic_DNA"/>
</dbReference>
<dbReference type="AlphaFoldDB" id="A0A0B0MY05"/>
<proteinExistence type="predicted"/>
<reference evidence="2" key="1">
    <citation type="submission" date="2014-09" db="EMBL/GenBank/DDBJ databases">
        <authorList>
            <person name="Mudge J."/>
            <person name="Ramaraj T."/>
            <person name="Lindquist I.E."/>
            <person name="Bharti A.K."/>
            <person name="Sundararajan A."/>
            <person name="Cameron C.T."/>
            <person name="Woodward J.E."/>
            <person name="May G.D."/>
            <person name="Brubaker C."/>
            <person name="Broadhvest J."/>
            <person name="Wilkins T.A."/>
        </authorList>
    </citation>
    <scope>NUCLEOTIDE SEQUENCE</scope>
    <source>
        <strain evidence="2">cv. AKA8401</strain>
    </source>
</reference>
<evidence type="ECO:0000313" key="1">
    <source>
        <dbReference type="EMBL" id="KHG04364.1"/>
    </source>
</evidence>
<keyword evidence="2" id="KW-1185">Reference proteome</keyword>